<dbReference type="AlphaFoldDB" id="A0A9P7UHB0"/>
<gene>
    <name evidence="1" type="ORF">JMJ77_014276</name>
</gene>
<evidence type="ECO:0000313" key="1">
    <source>
        <dbReference type="EMBL" id="KAG7048640.1"/>
    </source>
</evidence>
<proteinExistence type="predicted"/>
<comment type="caution">
    <text evidence="1">The sequence shown here is derived from an EMBL/GenBank/DDBJ whole genome shotgun (WGS) entry which is preliminary data.</text>
</comment>
<protein>
    <submittedName>
        <fullName evidence="1">Uncharacterized protein</fullName>
    </submittedName>
</protein>
<keyword evidence="2" id="KW-1185">Reference proteome</keyword>
<accession>A0A9P7UHB0</accession>
<dbReference type="EMBL" id="JAESDN010000006">
    <property type="protein sequence ID" value="KAG7048640.1"/>
    <property type="molecule type" value="Genomic_DNA"/>
</dbReference>
<name>A0A9P7UHB0_9PEZI</name>
<dbReference type="Proteomes" id="UP000699042">
    <property type="component" value="Unassembled WGS sequence"/>
</dbReference>
<organism evidence="1 2">
    <name type="scientific">Colletotrichum scovillei</name>
    <dbReference type="NCBI Taxonomy" id="1209932"/>
    <lineage>
        <taxon>Eukaryota</taxon>
        <taxon>Fungi</taxon>
        <taxon>Dikarya</taxon>
        <taxon>Ascomycota</taxon>
        <taxon>Pezizomycotina</taxon>
        <taxon>Sordariomycetes</taxon>
        <taxon>Hypocreomycetidae</taxon>
        <taxon>Glomerellales</taxon>
        <taxon>Glomerellaceae</taxon>
        <taxon>Colletotrichum</taxon>
        <taxon>Colletotrichum acutatum species complex</taxon>
    </lineage>
</organism>
<reference evidence="1" key="1">
    <citation type="submission" date="2021-05" db="EMBL/GenBank/DDBJ databases">
        <title>Comparative genomics of three Colletotrichum scovillei strains and genetic complementation revealed genes involved fungal growth and virulence on chili pepper.</title>
        <authorList>
            <person name="Hsieh D.-K."/>
            <person name="Chuang S.-C."/>
            <person name="Chen C.-Y."/>
            <person name="Chao Y.-T."/>
            <person name="Lu M.-Y.J."/>
            <person name="Lee M.-H."/>
            <person name="Shih M.-C."/>
        </authorList>
    </citation>
    <scope>NUCLEOTIDE SEQUENCE</scope>
    <source>
        <strain evidence="1">Coll-153</strain>
    </source>
</reference>
<evidence type="ECO:0000313" key="2">
    <source>
        <dbReference type="Proteomes" id="UP000699042"/>
    </source>
</evidence>
<sequence>MEIQETFCRWHQSRERITGKKGQGAWLNVVSSIIDDKFTTNESTLAASVRARRVGKDGS</sequence>